<keyword evidence="1" id="KW-0812">Transmembrane</keyword>
<name>A0A4R7B0L3_9NEIS</name>
<dbReference type="PANTHER" id="PTHR14969:SF13">
    <property type="entry name" value="AT30094P"/>
    <property type="match status" value="1"/>
</dbReference>
<feature type="transmembrane region" description="Helical" evidence="1">
    <location>
        <begin position="55"/>
        <end position="78"/>
    </location>
</feature>
<evidence type="ECO:0000313" key="3">
    <source>
        <dbReference type="EMBL" id="TDR76468.1"/>
    </source>
</evidence>
<dbReference type="GO" id="GO:0050380">
    <property type="term" value="F:undecaprenyl-diphosphatase activity"/>
    <property type="evidence" value="ECO:0007669"/>
    <property type="project" value="InterPro"/>
</dbReference>
<dbReference type="OrthoDB" id="9801622at2"/>
<keyword evidence="1" id="KW-0472">Membrane</keyword>
<comment type="caution">
    <text evidence="3">The sequence shown here is derived from an EMBL/GenBank/DDBJ whole genome shotgun (WGS) entry which is preliminary data.</text>
</comment>
<feature type="transmembrane region" description="Helical" evidence="1">
    <location>
        <begin position="123"/>
        <end position="144"/>
    </location>
</feature>
<dbReference type="InterPro" id="IPR000326">
    <property type="entry name" value="PAP2/HPO"/>
</dbReference>
<dbReference type="InterPro" id="IPR036938">
    <property type="entry name" value="PAP2/HPO_sf"/>
</dbReference>
<dbReference type="Pfam" id="PF01569">
    <property type="entry name" value="PAP2"/>
    <property type="match status" value="1"/>
</dbReference>
<dbReference type="SMART" id="SM00014">
    <property type="entry name" value="acidPPc"/>
    <property type="match status" value="1"/>
</dbReference>
<evidence type="ECO:0000259" key="2">
    <source>
        <dbReference type="SMART" id="SM00014"/>
    </source>
</evidence>
<feature type="transmembrane region" description="Helical" evidence="1">
    <location>
        <begin position="150"/>
        <end position="172"/>
    </location>
</feature>
<gene>
    <name evidence="3" type="ORF">DFP86_11151</name>
</gene>
<keyword evidence="1" id="KW-1133">Transmembrane helix</keyword>
<keyword evidence="4" id="KW-1185">Reference proteome</keyword>
<dbReference type="EMBL" id="SNZP01000011">
    <property type="protein sequence ID" value="TDR76468.1"/>
    <property type="molecule type" value="Genomic_DNA"/>
</dbReference>
<dbReference type="CDD" id="cd03385">
    <property type="entry name" value="PAP2_BcrC_like"/>
    <property type="match status" value="1"/>
</dbReference>
<dbReference type="InterPro" id="IPR033879">
    <property type="entry name" value="UPP_Pase"/>
</dbReference>
<organism evidence="3 4">
    <name type="scientific">Paludibacterium purpuratum</name>
    <dbReference type="NCBI Taxonomy" id="1144873"/>
    <lineage>
        <taxon>Bacteria</taxon>
        <taxon>Pseudomonadati</taxon>
        <taxon>Pseudomonadota</taxon>
        <taxon>Betaproteobacteria</taxon>
        <taxon>Neisseriales</taxon>
        <taxon>Chromobacteriaceae</taxon>
        <taxon>Paludibacterium</taxon>
    </lineage>
</organism>
<dbReference type="PANTHER" id="PTHR14969">
    <property type="entry name" value="SPHINGOSINE-1-PHOSPHATE PHOSPHOHYDROLASE"/>
    <property type="match status" value="1"/>
</dbReference>
<dbReference type="Proteomes" id="UP000295611">
    <property type="component" value="Unassembled WGS sequence"/>
</dbReference>
<reference evidence="3 4" key="1">
    <citation type="submission" date="2019-03" db="EMBL/GenBank/DDBJ databases">
        <title>Genomic Encyclopedia of Type Strains, Phase III (KMG-III): the genomes of soil and plant-associated and newly described type strains.</title>
        <authorList>
            <person name="Whitman W."/>
        </authorList>
    </citation>
    <scope>NUCLEOTIDE SEQUENCE [LARGE SCALE GENOMIC DNA]</scope>
    <source>
        <strain evidence="3 4">CECT 8976</strain>
    </source>
</reference>
<proteinExistence type="predicted"/>
<dbReference type="SUPFAM" id="SSF48317">
    <property type="entry name" value="Acid phosphatase/Vanadium-dependent haloperoxidase"/>
    <property type="match status" value="1"/>
</dbReference>
<dbReference type="RefSeq" id="WP_133682157.1">
    <property type="nucleotide sequence ID" value="NZ_SNZP01000011.1"/>
</dbReference>
<evidence type="ECO:0000313" key="4">
    <source>
        <dbReference type="Proteomes" id="UP000295611"/>
    </source>
</evidence>
<protein>
    <submittedName>
        <fullName evidence="3">Undecaprenyl-diphosphatase</fullName>
    </submittedName>
</protein>
<dbReference type="GO" id="GO:0005886">
    <property type="term" value="C:plasma membrane"/>
    <property type="evidence" value="ECO:0007669"/>
    <property type="project" value="InterPro"/>
</dbReference>
<feature type="transmembrane region" description="Helical" evidence="1">
    <location>
        <begin position="20"/>
        <end position="43"/>
    </location>
</feature>
<evidence type="ECO:0000256" key="1">
    <source>
        <dbReference type="SAM" id="Phobius"/>
    </source>
</evidence>
<dbReference type="Gene3D" id="1.20.144.10">
    <property type="entry name" value="Phosphatidic acid phosphatase type 2/haloperoxidase"/>
    <property type="match status" value="1"/>
</dbReference>
<dbReference type="AlphaFoldDB" id="A0A4R7B0L3"/>
<accession>A0A4R7B0L3</accession>
<sequence length="198" mass="21871">MESLNQALFLWMNAPAQPDPFLLSIATLCADKMIWIVPVLLVVGWLRGSDHTRRVFLVATTATLLALSVNQLIGLVWPHPRPFMIGLGHSFLPHAADSSFPSDHMTVMCSMAFSLLYYRGFRLVGGVLAVLAIPVAWARIYLGVHFPLDMAGALAVSACAAWLAASWAFLYLPSLFRFSINLHRLLFARLIAGGWVQH</sequence>
<feature type="domain" description="Phosphatidic acid phosphatase type 2/haloperoxidase" evidence="2">
    <location>
        <begin position="54"/>
        <end position="165"/>
    </location>
</feature>